<feature type="domain" description="Helicase ATP-binding" evidence="6">
    <location>
        <begin position="218"/>
        <end position="377"/>
    </location>
</feature>
<feature type="region of interest" description="Disordered" evidence="5">
    <location>
        <begin position="80"/>
        <end position="100"/>
    </location>
</feature>
<dbReference type="Proteomes" id="UP000194236">
    <property type="component" value="Unassembled WGS sequence"/>
</dbReference>
<dbReference type="PROSITE" id="PS51194">
    <property type="entry name" value="HELICASE_CTER"/>
    <property type="match status" value="1"/>
</dbReference>
<feature type="domain" description="Helicase C-terminal" evidence="7">
    <location>
        <begin position="496"/>
        <end position="655"/>
    </location>
</feature>
<dbReference type="Pfam" id="PF00271">
    <property type="entry name" value="Helicase_C"/>
    <property type="match status" value="1"/>
</dbReference>
<dbReference type="Pfam" id="PF00176">
    <property type="entry name" value="SNF2-rel_dom"/>
    <property type="match status" value="1"/>
</dbReference>
<evidence type="ECO:0000259" key="6">
    <source>
        <dbReference type="PROSITE" id="PS51192"/>
    </source>
</evidence>
<keyword evidence="10" id="KW-1185">Reference proteome</keyword>
<dbReference type="PANTHER" id="PTHR45766:SF6">
    <property type="entry name" value="SWI_SNF-RELATED MATRIX-ASSOCIATED ACTIN-DEPENDENT REGULATOR OF CHROMATIN SUBFAMILY A-LIKE PROTEIN 1"/>
    <property type="match status" value="1"/>
</dbReference>
<comment type="similarity">
    <text evidence="4">Belongs to the SNF2/RAD54 helicase family. SMARCAL1 subfamily.</text>
</comment>
<dbReference type="EMBL" id="MUJZ01060975">
    <property type="protein sequence ID" value="OTF71458.1"/>
    <property type="molecule type" value="Genomic_DNA"/>
</dbReference>
<dbReference type="SMART" id="SM00487">
    <property type="entry name" value="DEXDc"/>
    <property type="match status" value="1"/>
</dbReference>
<evidence type="ECO:0000256" key="5">
    <source>
        <dbReference type="SAM" id="MobiDB-lite"/>
    </source>
</evidence>
<evidence type="ECO:0000256" key="3">
    <source>
        <dbReference type="ARBA" id="ARBA00023242"/>
    </source>
</evidence>
<dbReference type="InterPro" id="IPR027417">
    <property type="entry name" value="P-loop_NTPase"/>
</dbReference>
<keyword evidence="3" id="KW-0539">Nucleus</keyword>
<accession>A0A1Y3AUK1</accession>
<protein>
    <submittedName>
        <fullName evidence="9">SWI/SNF subfamily A-like protein</fullName>
    </submittedName>
</protein>
<dbReference type="SMART" id="SM00490">
    <property type="entry name" value="HELICc"/>
    <property type="match status" value="1"/>
</dbReference>
<dbReference type="InterPro" id="IPR014001">
    <property type="entry name" value="Helicase_ATP-bd"/>
</dbReference>
<dbReference type="Pfam" id="PF07443">
    <property type="entry name" value="HARP"/>
    <property type="match status" value="1"/>
</dbReference>
<dbReference type="AlphaFoldDB" id="A0A1Y3AUK1"/>
<keyword evidence="2" id="KW-0378">Hydrolase</keyword>
<comment type="caution">
    <text evidence="9">The sequence shown here is derived from an EMBL/GenBank/DDBJ whole genome shotgun (WGS) entry which is preliminary data.</text>
</comment>
<feature type="domain" description="HARP" evidence="8">
    <location>
        <begin position="99"/>
        <end position="177"/>
    </location>
</feature>
<evidence type="ECO:0000313" key="9">
    <source>
        <dbReference type="EMBL" id="OTF71458.1"/>
    </source>
</evidence>
<sequence length="697" mass="81210">MQKLIDEKRKKAMELCKRRMEMKRQMNQQPQPIDMNRNTSSKYFRTEHEKINSNQIVSSVKNTQQNFFTQLNDRNNSAKTVESIAPTTSSSSSSSVPANPAKKTAKISVKLLDKSRFLVELAYEEEIIKKFKRYETRQYDPVKKTWSFSLKEFSQFMTDMKELNRKNLTIVFEKSLSEALIKTLIENQNMRKIPIELTERLESDFYDKLYPYQREGIKFGIQRDGKCLIADDMGLGKTIQAIGLAKWFRDDWPLIIICPSSLRFQWKEKIMEYFPDINESDIFVATDTKKLFPRVSITITSYDIMVRMKDRLTIETNRFYRMIIMDESHYIKSDDSKRTNIATQVARSCSRIILLTGTPALSRPIELFPQINLIAPDLFPSRHSFGLRYCKAKQYTFQKNGRPISIWNYKGADNLDELRIILENTIMIRRLKKDVLNELPTKKREMFSLLMDQMTNEQITELNLYMAMMKKSKKYNDRTTVTFKWFQKSAEIKIPAVTAYLEDILKPRDVKIICFCHHKAMMDGVDIMLRKNLINFIRIDGSTAPKDRQEACDTFQKDSNFRVALLSLTACATGLNLTAASMVIFTELYWTPGVLAQAEDRAHRIGQSNNVRVIYLVAKRTIDEMMWPVLSKKLEILQKAGLSRDTYADTYNPLENNDNEQSLLTDFFNHLDQSQSFGQTLASLSTTKQPTIQFEKI</sequence>
<name>A0A1Y3AUK1_EURMA</name>
<dbReference type="InterPro" id="IPR001650">
    <property type="entry name" value="Helicase_C-like"/>
</dbReference>
<dbReference type="GO" id="GO:0005524">
    <property type="term" value="F:ATP binding"/>
    <property type="evidence" value="ECO:0007669"/>
    <property type="project" value="InterPro"/>
</dbReference>
<dbReference type="GO" id="GO:0006281">
    <property type="term" value="P:DNA repair"/>
    <property type="evidence" value="ECO:0007669"/>
    <property type="project" value="TreeGrafter"/>
</dbReference>
<dbReference type="PROSITE" id="PS51192">
    <property type="entry name" value="HELICASE_ATP_BIND_1"/>
    <property type="match status" value="1"/>
</dbReference>
<dbReference type="GO" id="GO:0016787">
    <property type="term" value="F:hydrolase activity"/>
    <property type="evidence" value="ECO:0007669"/>
    <property type="project" value="UniProtKB-KW"/>
</dbReference>
<dbReference type="OrthoDB" id="2801544at2759"/>
<comment type="subcellular location">
    <subcellularLocation>
        <location evidence="1">Nucleus</location>
    </subcellularLocation>
</comment>
<gene>
    <name evidence="9" type="ORF">BLA29_001918</name>
</gene>
<dbReference type="CDD" id="cd18793">
    <property type="entry name" value="SF2_C_SNF"/>
    <property type="match status" value="1"/>
</dbReference>
<evidence type="ECO:0000256" key="4">
    <source>
        <dbReference type="PROSITE-ProRule" id="PRU00800"/>
    </source>
</evidence>
<organism evidence="9 10">
    <name type="scientific">Euroglyphus maynei</name>
    <name type="common">Mayne's house dust mite</name>
    <dbReference type="NCBI Taxonomy" id="6958"/>
    <lineage>
        <taxon>Eukaryota</taxon>
        <taxon>Metazoa</taxon>
        <taxon>Ecdysozoa</taxon>
        <taxon>Arthropoda</taxon>
        <taxon>Chelicerata</taxon>
        <taxon>Arachnida</taxon>
        <taxon>Acari</taxon>
        <taxon>Acariformes</taxon>
        <taxon>Sarcoptiformes</taxon>
        <taxon>Astigmata</taxon>
        <taxon>Psoroptidia</taxon>
        <taxon>Analgoidea</taxon>
        <taxon>Pyroglyphidae</taxon>
        <taxon>Pyroglyphinae</taxon>
        <taxon>Euroglyphus</taxon>
    </lineage>
</organism>
<dbReference type="Gene3D" id="3.40.50.10810">
    <property type="entry name" value="Tandem AAA-ATPase domain"/>
    <property type="match status" value="1"/>
</dbReference>
<dbReference type="PROSITE" id="PS51467">
    <property type="entry name" value="HARP"/>
    <property type="match status" value="1"/>
</dbReference>
<dbReference type="SUPFAM" id="SSF52540">
    <property type="entry name" value="P-loop containing nucleoside triphosphate hydrolases"/>
    <property type="match status" value="2"/>
</dbReference>
<evidence type="ECO:0000256" key="2">
    <source>
        <dbReference type="ARBA" id="ARBA00022801"/>
    </source>
</evidence>
<evidence type="ECO:0000259" key="8">
    <source>
        <dbReference type="PROSITE" id="PS51467"/>
    </source>
</evidence>
<proteinExistence type="inferred from homology"/>
<dbReference type="GO" id="GO:0031297">
    <property type="term" value="P:replication fork processing"/>
    <property type="evidence" value="ECO:0007669"/>
    <property type="project" value="TreeGrafter"/>
</dbReference>
<dbReference type="CDD" id="cd18010">
    <property type="entry name" value="DEXHc_HARP_SMARCAL1"/>
    <property type="match status" value="1"/>
</dbReference>
<dbReference type="InterPro" id="IPR049730">
    <property type="entry name" value="SNF2/RAD54-like_C"/>
</dbReference>
<dbReference type="PANTHER" id="PTHR45766">
    <property type="entry name" value="DNA ANNEALING HELICASE AND ENDONUCLEASE ZRANB3 FAMILY MEMBER"/>
    <property type="match status" value="1"/>
</dbReference>
<dbReference type="InterPro" id="IPR010003">
    <property type="entry name" value="HARP_dom"/>
</dbReference>
<dbReference type="GO" id="GO:0043596">
    <property type="term" value="C:nuclear replication fork"/>
    <property type="evidence" value="ECO:0007669"/>
    <property type="project" value="TreeGrafter"/>
</dbReference>
<dbReference type="Gene3D" id="3.40.50.300">
    <property type="entry name" value="P-loop containing nucleotide triphosphate hydrolases"/>
    <property type="match status" value="1"/>
</dbReference>
<dbReference type="InterPro" id="IPR038718">
    <property type="entry name" value="SNF2-like_sf"/>
</dbReference>
<reference evidence="9 10" key="1">
    <citation type="submission" date="2017-03" db="EMBL/GenBank/DDBJ databases">
        <title>Genome Survey of Euroglyphus maynei.</title>
        <authorList>
            <person name="Arlian L.G."/>
            <person name="Morgan M.S."/>
            <person name="Rider S.D."/>
        </authorList>
    </citation>
    <scope>NUCLEOTIDE SEQUENCE [LARGE SCALE GENOMIC DNA]</scope>
    <source>
        <strain evidence="9">Arlian Lab</strain>
        <tissue evidence="9">Whole body</tissue>
    </source>
</reference>
<evidence type="ECO:0000259" key="7">
    <source>
        <dbReference type="PROSITE" id="PS51194"/>
    </source>
</evidence>
<dbReference type="InterPro" id="IPR000330">
    <property type="entry name" value="SNF2_N"/>
</dbReference>
<evidence type="ECO:0000313" key="10">
    <source>
        <dbReference type="Proteomes" id="UP000194236"/>
    </source>
</evidence>
<evidence type="ECO:0000256" key="1">
    <source>
        <dbReference type="ARBA" id="ARBA00004123"/>
    </source>
</evidence>